<proteinExistence type="predicted"/>
<dbReference type="EMBL" id="ML145130">
    <property type="protein sequence ID" value="TBU58025.1"/>
    <property type="molecule type" value="Genomic_DNA"/>
</dbReference>
<feature type="region of interest" description="Disordered" evidence="1">
    <location>
        <begin position="35"/>
        <end position="78"/>
    </location>
</feature>
<dbReference type="Proteomes" id="UP000292082">
    <property type="component" value="Unassembled WGS sequence"/>
</dbReference>
<sequence length="144" mass="16418">MLIHNDDWRRSFKRERCVLSHLIFLPLDSHYTPPATSDMARTSHPSARLTRSSQDKASPSTPHAIDRSHLPPPGQTTPAFCAGQQVDVQLRTYIWVPGTVLRADYHARYGNVVYEIQYVAADGSRRREGFFPKDVRRMNAKDAL</sequence>
<evidence type="ECO:0000313" key="2">
    <source>
        <dbReference type="EMBL" id="TBU58025.1"/>
    </source>
</evidence>
<dbReference type="AlphaFoldDB" id="A0A4Q9PUC5"/>
<reference evidence="2 3" key="1">
    <citation type="submission" date="2019-01" db="EMBL/GenBank/DDBJ databases">
        <title>Draft genome sequences of three monokaryotic isolates of the white-rot basidiomycete fungus Dichomitus squalens.</title>
        <authorList>
            <consortium name="DOE Joint Genome Institute"/>
            <person name="Lopez S.C."/>
            <person name="Andreopoulos B."/>
            <person name="Pangilinan J."/>
            <person name="Lipzen A."/>
            <person name="Riley R."/>
            <person name="Ahrendt S."/>
            <person name="Ng V."/>
            <person name="Barry K."/>
            <person name="Daum C."/>
            <person name="Grigoriev I.V."/>
            <person name="Hilden K.S."/>
            <person name="Makela M.R."/>
            <person name="de Vries R.P."/>
        </authorList>
    </citation>
    <scope>NUCLEOTIDE SEQUENCE [LARGE SCALE GENOMIC DNA]</scope>
    <source>
        <strain evidence="2 3">CBS 464.89</strain>
    </source>
</reference>
<name>A0A4Q9PUC5_9APHY</name>
<evidence type="ECO:0000256" key="1">
    <source>
        <dbReference type="SAM" id="MobiDB-lite"/>
    </source>
</evidence>
<accession>A0A4Q9PUC5</accession>
<keyword evidence="3" id="KW-1185">Reference proteome</keyword>
<evidence type="ECO:0000313" key="3">
    <source>
        <dbReference type="Proteomes" id="UP000292082"/>
    </source>
</evidence>
<feature type="compositionally biased region" description="Polar residues" evidence="1">
    <location>
        <begin position="39"/>
        <end position="61"/>
    </location>
</feature>
<gene>
    <name evidence="2" type="ORF">BD310DRAFT_928135</name>
</gene>
<organism evidence="2 3">
    <name type="scientific">Dichomitus squalens</name>
    <dbReference type="NCBI Taxonomy" id="114155"/>
    <lineage>
        <taxon>Eukaryota</taxon>
        <taxon>Fungi</taxon>
        <taxon>Dikarya</taxon>
        <taxon>Basidiomycota</taxon>
        <taxon>Agaricomycotina</taxon>
        <taxon>Agaricomycetes</taxon>
        <taxon>Polyporales</taxon>
        <taxon>Polyporaceae</taxon>
        <taxon>Dichomitus</taxon>
    </lineage>
</organism>
<protein>
    <submittedName>
        <fullName evidence="2">Uncharacterized protein</fullName>
    </submittedName>
</protein>